<proteinExistence type="predicted"/>
<organism evidence="1 2">
    <name type="scientific">Paramecium octaurelia</name>
    <dbReference type="NCBI Taxonomy" id="43137"/>
    <lineage>
        <taxon>Eukaryota</taxon>
        <taxon>Sar</taxon>
        <taxon>Alveolata</taxon>
        <taxon>Ciliophora</taxon>
        <taxon>Intramacronucleata</taxon>
        <taxon>Oligohymenophorea</taxon>
        <taxon>Peniculida</taxon>
        <taxon>Parameciidae</taxon>
        <taxon>Paramecium</taxon>
    </lineage>
</organism>
<reference evidence="1" key="1">
    <citation type="submission" date="2021-01" db="EMBL/GenBank/DDBJ databases">
        <authorList>
            <consortium name="Genoscope - CEA"/>
            <person name="William W."/>
        </authorList>
    </citation>
    <scope>NUCLEOTIDE SEQUENCE</scope>
</reference>
<protein>
    <submittedName>
        <fullName evidence="1">Uncharacterized protein</fullName>
    </submittedName>
</protein>
<dbReference type="EMBL" id="CAJJDP010000053">
    <property type="protein sequence ID" value="CAD8169044.1"/>
    <property type="molecule type" value="Genomic_DNA"/>
</dbReference>
<comment type="caution">
    <text evidence="1">The sequence shown here is derived from an EMBL/GenBank/DDBJ whole genome shotgun (WGS) entry which is preliminary data.</text>
</comment>
<dbReference type="AlphaFoldDB" id="A0A8S1UX69"/>
<evidence type="ECO:0000313" key="2">
    <source>
        <dbReference type="Proteomes" id="UP000683925"/>
    </source>
</evidence>
<accession>A0A8S1UX69</accession>
<name>A0A8S1UX69_PAROT</name>
<sequence>MYNNLAAKTINWKQSKKAGLQKLKMQLDLQKSIYNHQSFIEQIKSLQRFTILIIQFSIFHFIYQPINIMSPNFKKNVNFLNIITPILAFFQNGLESIYLQLDDKCKLQFHTFDQQIGKQNIINIEICLKNLIYQMIDQINSQCKSSSKTIQLNL</sequence>
<evidence type="ECO:0000313" key="1">
    <source>
        <dbReference type="EMBL" id="CAD8169044.1"/>
    </source>
</evidence>
<gene>
    <name evidence="1" type="ORF">POCTA_138.1.T0530007</name>
</gene>
<dbReference type="Proteomes" id="UP000683925">
    <property type="component" value="Unassembled WGS sequence"/>
</dbReference>
<keyword evidence="2" id="KW-1185">Reference proteome</keyword>